<evidence type="ECO:0000259" key="1">
    <source>
        <dbReference type="PROSITE" id="PS51823"/>
    </source>
</evidence>
<organism evidence="2 3">
    <name type="scientific">Rotaria magnacalcarata</name>
    <dbReference type="NCBI Taxonomy" id="392030"/>
    <lineage>
        <taxon>Eukaryota</taxon>
        <taxon>Metazoa</taxon>
        <taxon>Spiralia</taxon>
        <taxon>Gnathifera</taxon>
        <taxon>Rotifera</taxon>
        <taxon>Eurotatoria</taxon>
        <taxon>Bdelloidea</taxon>
        <taxon>Philodinida</taxon>
        <taxon>Philodinidae</taxon>
        <taxon>Rotaria</taxon>
    </lineage>
</organism>
<dbReference type="Proteomes" id="UP000681720">
    <property type="component" value="Unassembled WGS sequence"/>
</dbReference>
<dbReference type="EMBL" id="CAJOBJ010075351">
    <property type="protein sequence ID" value="CAF4477794.1"/>
    <property type="molecule type" value="Genomic_DNA"/>
</dbReference>
<evidence type="ECO:0000313" key="3">
    <source>
        <dbReference type="Proteomes" id="UP000681720"/>
    </source>
</evidence>
<reference evidence="2" key="1">
    <citation type="submission" date="2021-02" db="EMBL/GenBank/DDBJ databases">
        <authorList>
            <person name="Nowell W R."/>
        </authorList>
    </citation>
    <scope>NUCLEOTIDE SEQUENCE</scope>
</reference>
<dbReference type="PROSITE" id="PS51823">
    <property type="entry name" value="CLU"/>
    <property type="match status" value="1"/>
</dbReference>
<dbReference type="PANTHER" id="PTHR12601">
    <property type="entry name" value="EUKARYOTIC TRANSLATION INITIATION FACTOR 3 SUBUNIT EIF-3"/>
    <property type="match status" value="1"/>
</dbReference>
<dbReference type="GO" id="GO:0003729">
    <property type="term" value="F:mRNA binding"/>
    <property type="evidence" value="ECO:0007669"/>
    <property type="project" value="TreeGrafter"/>
</dbReference>
<sequence length="155" mass="17127">MFFSLGFDVKEHYKDFGGDAAAHAAPTNDLQGVRALNTIDLEGLHTLGTAVVDYRGMRVTAQTIVPGILEKEQEQSVVYGSTDFGKTCVTNEKYKELLEKVSAMLKIKPHTIKTEKGDVVELLTAVECKGIVGNDGRHYLLDLLRMMPPDLNYLP</sequence>
<proteinExistence type="predicted"/>
<dbReference type="Pfam" id="PF13236">
    <property type="entry name" value="CLU"/>
    <property type="match status" value="1"/>
</dbReference>
<evidence type="ECO:0000313" key="2">
    <source>
        <dbReference type="EMBL" id="CAF4477794.1"/>
    </source>
</evidence>
<feature type="domain" description="Clu" evidence="1">
    <location>
        <begin position="1"/>
        <end position="154"/>
    </location>
</feature>
<gene>
    <name evidence="2" type="ORF">GIL414_LOCUS33664</name>
</gene>
<name>A0A8S2X4N1_9BILA</name>
<accession>A0A8S2X4N1</accession>
<protein>
    <recommendedName>
        <fullName evidence="1">Clu domain-containing protein</fullName>
    </recommendedName>
</protein>
<dbReference type="InterPro" id="IPR027523">
    <property type="entry name" value="CLU_prot"/>
</dbReference>
<dbReference type="GO" id="GO:0048312">
    <property type="term" value="P:intracellular distribution of mitochondria"/>
    <property type="evidence" value="ECO:0007669"/>
    <property type="project" value="TreeGrafter"/>
</dbReference>
<dbReference type="PANTHER" id="PTHR12601:SF6">
    <property type="entry name" value="CLUSTERED MITOCHONDRIA PROTEIN HOMOLOG"/>
    <property type="match status" value="1"/>
</dbReference>
<feature type="non-terminal residue" evidence="2">
    <location>
        <position position="1"/>
    </location>
</feature>
<dbReference type="InterPro" id="IPR025697">
    <property type="entry name" value="CLU_dom"/>
</dbReference>
<comment type="caution">
    <text evidence="2">The sequence shown here is derived from an EMBL/GenBank/DDBJ whole genome shotgun (WGS) entry which is preliminary data.</text>
</comment>
<dbReference type="GO" id="GO:0005737">
    <property type="term" value="C:cytoplasm"/>
    <property type="evidence" value="ECO:0007669"/>
    <property type="project" value="TreeGrafter"/>
</dbReference>
<dbReference type="AlphaFoldDB" id="A0A8S2X4N1"/>